<dbReference type="GO" id="GO:0002926">
    <property type="term" value="P:tRNA wobble base 5-methoxycarbonylmethyl-2-thiouridinylation"/>
    <property type="evidence" value="ECO:0007669"/>
    <property type="project" value="TreeGrafter"/>
</dbReference>
<feature type="domain" description="ELP1 three-helical bundle" evidence="1">
    <location>
        <begin position="129"/>
        <end position="286"/>
    </location>
</feature>
<dbReference type="EMBL" id="JWZT01000939">
    <property type="protein sequence ID" value="KII73178.1"/>
    <property type="molecule type" value="Genomic_DNA"/>
</dbReference>
<accession>A0A0C2JUU6</accession>
<dbReference type="GO" id="GO:0005829">
    <property type="term" value="C:cytosol"/>
    <property type="evidence" value="ECO:0007669"/>
    <property type="project" value="TreeGrafter"/>
</dbReference>
<name>A0A0C2JUU6_THEKT</name>
<evidence type="ECO:0000313" key="3">
    <source>
        <dbReference type="Proteomes" id="UP000031668"/>
    </source>
</evidence>
<dbReference type="Proteomes" id="UP000031668">
    <property type="component" value="Unassembled WGS sequence"/>
</dbReference>
<keyword evidence="3" id="KW-1185">Reference proteome</keyword>
<dbReference type="PANTHER" id="PTHR12747">
    <property type="entry name" value="ELONGATOR COMPLEX PROTEIN 1"/>
    <property type="match status" value="1"/>
</dbReference>
<reference evidence="2 3" key="1">
    <citation type="journal article" date="2014" name="Genome Biol. Evol.">
        <title>The genome of the myxosporean Thelohanellus kitauei shows adaptations to nutrient acquisition within its fish host.</title>
        <authorList>
            <person name="Yang Y."/>
            <person name="Xiong J."/>
            <person name="Zhou Z."/>
            <person name="Huo F."/>
            <person name="Miao W."/>
            <person name="Ran C."/>
            <person name="Liu Y."/>
            <person name="Zhang J."/>
            <person name="Feng J."/>
            <person name="Wang M."/>
            <person name="Wang M."/>
            <person name="Wang L."/>
            <person name="Yao B."/>
        </authorList>
    </citation>
    <scope>NUCLEOTIDE SEQUENCE [LARGE SCALE GENOMIC DNA]</scope>
    <source>
        <strain evidence="2">Wuqing</strain>
    </source>
</reference>
<evidence type="ECO:0000313" key="2">
    <source>
        <dbReference type="EMBL" id="KII73178.1"/>
    </source>
</evidence>
<dbReference type="GO" id="GO:0033588">
    <property type="term" value="C:elongator holoenzyme complex"/>
    <property type="evidence" value="ECO:0007669"/>
    <property type="project" value="InterPro"/>
</dbReference>
<dbReference type="InterPro" id="IPR056169">
    <property type="entry name" value="HB_ELP1"/>
</dbReference>
<dbReference type="InterPro" id="IPR006849">
    <property type="entry name" value="Elp1"/>
</dbReference>
<protein>
    <submittedName>
        <fullName evidence="2">Elongator complex protein 1</fullName>
    </submittedName>
</protein>
<dbReference type="UniPathway" id="UPA00988"/>
<comment type="caution">
    <text evidence="2">The sequence shown here is derived from an EMBL/GenBank/DDBJ whole genome shotgun (WGS) entry which is preliminary data.</text>
</comment>
<proteinExistence type="predicted"/>
<organism evidence="2 3">
    <name type="scientific">Thelohanellus kitauei</name>
    <name type="common">Myxosporean</name>
    <dbReference type="NCBI Taxonomy" id="669202"/>
    <lineage>
        <taxon>Eukaryota</taxon>
        <taxon>Metazoa</taxon>
        <taxon>Cnidaria</taxon>
        <taxon>Myxozoa</taxon>
        <taxon>Myxosporea</taxon>
        <taxon>Bivalvulida</taxon>
        <taxon>Platysporina</taxon>
        <taxon>Myxobolidae</taxon>
        <taxon>Thelohanellus</taxon>
    </lineage>
</organism>
<dbReference type="Pfam" id="PF23936">
    <property type="entry name" value="HB_ELP1"/>
    <property type="match status" value="1"/>
</dbReference>
<gene>
    <name evidence="2" type="ORF">RF11_12510</name>
</gene>
<dbReference type="PANTHER" id="PTHR12747:SF0">
    <property type="entry name" value="ELONGATOR COMPLEX PROTEIN 1"/>
    <property type="match status" value="1"/>
</dbReference>
<dbReference type="AlphaFoldDB" id="A0A0C2JUU6"/>
<sequence>MYAERLGATNKKQSAIGSLLYHTVYFSLGDYLNAFQIYCECGSYEESIMCFKKLTDIDTCVQEKLLRVLLSICCTKSDALIRNGHYLKASQVAEIYFDIEESIDILIEGRLWLQAFDLTTEKAEKFNRFKIELFERSDYFLQFFENQTQQISLKKARLLKVREEKAKRIFASNFGFESETSSVTSFSSTGSESVLITGSTTTSTKMRKSKKKQNSKYYRLKPDGPYEDFALMNEFFKLFEGSNKHISEAEDISNVLNMLGEWQRSRKLCSKMNTFKEFMSQTFHQIWTPNQHLGPFSTCQMYEDFILEEGTIDSNHHIRFLDLPILSLPDYETFKINHDLI</sequence>
<dbReference type="GO" id="GO:0000049">
    <property type="term" value="F:tRNA binding"/>
    <property type="evidence" value="ECO:0007669"/>
    <property type="project" value="TreeGrafter"/>
</dbReference>
<evidence type="ECO:0000259" key="1">
    <source>
        <dbReference type="Pfam" id="PF23936"/>
    </source>
</evidence>